<dbReference type="Proteomes" id="UP000081671">
    <property type="component" value="Unplaced"/>
</dbReference>
<feature type="binding site" evidence="9">
    <location>
        <position position="52"/>
    </location>
    <ligand>
        <name>ATP</name>
        <dbReference type="ChEBI" id="CHEBI:30616"/>
    </ligand>
</feature>
<dbReference type="Gene3D" id="1.10.510.10">
    <property type="entry name" value="Transferase(Phosphotransferase) domain 1"/>
    <property type="match status" value="1"/>
</dbReference>
<comment type="catalytic activity">
    <reaction evidence="7">
        <text>L-threonyl-[protein] + ATP = O-phospho-L-threonyl-[protein] + ADP + H(+)</text>
        <dbReference type="Rhea" id="RHEA:46608"/>
        <dbReference type="Rhea" id="RHEA-COMP:11060"/>
        <dbReference type="Rhea" id="RHEA-COMP:11605"/>
        <dbReference type="ChEBI" id="CHEBI:15378"/>
        <dbReference type="ChEBI" id="CHEBI:30013"/>
        <dbReference type="ChEBI" id="CHEBI:30616"/>
        <dbReference type="ChEBI" id="CHEBI:61977"/>
        <dbReference type="ChEBI" id="CHEBI:456216"/>
        <dbReference type="EC" id="2.7.11.1"/>
    </reaction>
</comment>
<organism evidence="12 13">
    <name type="scientific">Dipodomys ordii</name>
    <name type="common">Ord's kangaroo rat</name>
    <dbReference type="NCBI Taxonomy" id="10020"/>
    <lineage>
        <taxon>Eukaryota</taxon>
        <taxon>Metazoa</taxon>
        <taxon>Chordata</taxon>
        <taxon>Craniata</taxon>
        <taxon>Vertebrata</taxon>
        <taxon>Euteleostomi</taxon>
        <taxon>Mammalia</taxon>
        <taxon>Eutheria</taxon>
        <taxon>Euarchontoglires</taxon>
        <taxon>Glires</taxon>
        <taxon>Rodentia</taxon>
        <taxon>Castorimorpha</taxon>
        <taxon>Heteromyidae</taxon>
        <taxon>Dipodomyinae</taxon>
        <taxon>Dipodomys</taxon>
    </lineage>
</organism>
<dbReference type="PROSITE" id="PS50011">
    <property type="entry name" value="PROTEIN_KINASE_DOM"/>
    <property type="match status" value="1"/>
</dbReference>
<dbReference type="PANTHER" id="PTHR24346">
    <property type="entry name" value="MAP/MICROTUBULE AFFINITY-REGULATING KINASE"/>
    <property type="match status" value="1"/>
</dbReference>
<evidence type="ECO:0000313" key="12">
    <source>
        <dbReference type="Proteomes" id="UP000081671"/>
    </source>
</evidence>
<keyword evidence="4 9" id="KW-0547">Nucleotide-binding</keyword>
<keyword evidence="2" id="KW-0723">Serine/threonine-protein kinase</keyword>
<evidence type="ECO:0000259" key="11">
    <source>
        <dbReference type="PROSITE" id="PS50011"/>
    </source>
</evidence>
<dbReference type="Pfam" id="PF00069">
    <property type="entry name" value="Pkinase"/>
    <property type="match status" value="1"/>
</dbReference>
<evidence type="ECO:0000256" key="10">
    <source>
        <dbReference type="SAM" id="MobiDB-lite"/>
    </source>
</evidence>
<evidence type="ECO:0000256" key="1">
    <source>
        <dbReference type="ARBA" id="ARBA00012513"/>
    </source>
</evidence>
<dbReference type="GO" id="GO:0035556">
    <property type="term" value="P:intracellular signal transduction"/>
    <property type="evidence" value="ECO:0007669"/>
    <property type="project" value="TreeGrafter"/>
</dbReference>
<keyword evidence="12" id="KW-1185">Reference proteome</keyword>
<dbReference type="GO" id="GO:0004674">
    <property type="term" value="F:protein serine/threonine kinase activity"/>
    <property type="evidence" value="ECO:0007669"/>
    <property type="project" value="UniProtKB-KW"/>
</dbReference>
<dbReference type="CDD" id="cd14003">
    <property type="entry name" value="STKc_AMPK-like"/>
    <property type="match status" value="1"/>
</dbReference>
<feature type="compositionally biased region" description="Polar residues" evidence="10">
    <location>
        <begin position="752"/>
        <end position="763"/>
    </location>
</feature>
<gene>
    <name evidence="13" type="primary">LOC105996851</name>
</gene>
<accession>A0A1S3GCH8</accession>
<dbReference type="InterPro" id="IPR008271">
    <property type="entry name" value="Ser/Thr_kinase_AS"/>
</dbReference>
<evidence type="ECO:0000313" key="13">
    <source>
        <dbReference type="RefSeq" id="XP_012886543.1"/>
    </source>
</evidence>
<dbReference type="EC" id="2.7.11.1" evidence="1"/>
<dbReference type="SMART" id="SM00220">
    <property type="entry name" value="S_TKc"/>
    <property type="match status" value="1"/>
</dbReference>
<dbReference type="FunFam" id="1.10.510.10:FF:000571">
    <property type="entry name" value="Maternal embryonic leucine zipper kinase"/>
    <property type="match status" value="1"/>
</dbReference>
<dbReference type="PROSITE" id="PS00108">
    <property type="entry name" value="PROTEIN_KINASE_ST"/>
    <property type="match status" value="1"/>
</dbReference>
<dbReference type="FunFam" id="3.30.200.20:FF:000003">
    <property type="entry name" value="Non-specific serine/threonine protein kinase"/>
    <property type="match status" value="1"/>
</dbReference>
<dbReference type="GeneID" id="105996851"/>
<dbReference type="InParanoid" id="A0A1S3GCH8"/>
<feature type="region of interest" description="Disordered" evidence="10">
    <location>
        <begin position="361"/>
        <end position="443"/>
    </location>
</feature>
<evidence type="ECO:0000256" key="2">
    <source>
        <dbReference type="ARBA" id="ARBA00022527"/>
    </source>
</evidence>
<keyword evidence="6 9" id="KW-0067">ATP-binding</keyword>
<feature type="domain" description="Protein kinase" evidence="11">
    <location>
        <begin position="23"/>
        <end position="270"/>
    </location>
</feature>
<protein>
    <recommendedName>
        <fullName evidence="1">non-specific serine/threonine protein kinase</fullName>
        <ecNumber evidence="1">2.7.11.1</ecNumber>
    </recommendedName>
</protein>
<reference evidence="13" key="1">
    <citation type="submission" date="2025-08" db="UniProtKB">
        <authorList>
            <consortium name="RefSeq"/>
        </authorList>
    </citation>
    <scope>IDENTIFICATION</scope>
    <source>
        <tissue evidence="13">Kidney</tissue>
    </source>
</reference>
<dbReference type="OrthoDB" id="541276at2759"/>
<dbReference type="PROSITE" id="PS00107">
    <property type="entry name" value="PROTEIN_KINASE_ATP"/>
    <property type="match status" value="1"/>
</dbReference>
<evidence type="ECO:0000256" key="5">
    <source>
        <dbReference type="ARBA" id="ARBA00022777"/>
    </source>
</evidence>
<dbReference type="InterPro" id="IPR017441">
    <property type="entry name" value="Protein_kinase_ATP_BS"/>
</dbReference>
<evidence type="ECO:0000256" key="4">
    <source>
        <dbReference type="ARBA" id="ARBA00022741"/>
    </source>
</evidence>
<evidence type="ECO:0000256" key="8">
    <source>
        <dbReference type="ARBA" id="ARBA00048679"/>
    </source>
</evidence>
<evidence type="ECO:0000256" key="3">
    <source>
        <dbReference type="ARBA" id="ARBA00022679"/>
    </source>
</evidence>
<feature type="region of interest" description="Disordered" evidence="10">
    <location>
        <begin position="738"/>
        <end position="763"/>
    </location>
</feature>
<dbReference type="GO" id="GO:0005737">
    <property type="term" value="C:cytoplasm"/>
    <property type="evidence" value="ECO:0007669"/>
    <property type="project" value="TreeGrafter"/>
</dbReference>
<dbReference type="AlphaFoldDB" id="A0A1S3GCH8"/>
<dbReference type="InterPro" id="IPR011009">
    <property type="entry name" value="Kinase-like_dom_sf"/>
</dbReference>
<evidence type="ECO:0000256" key="7">
    <source>
        <dbReference type="ARBA" id="ARBA00047899"/>
    </source>
</evidence>
<keyword evidence="3" id="KW-0808">Transferase</keyword>
<proteinExistence type="predicted"/>
<dbReference type="SUPFAM" id="SSF56112">
    <property type="entry name" value="Protein kinase-like (PK-like)"/>
    <property type="match status" value="1"/>
</dbReference>
<dbReference type="GO" id="GO:0005524">
    <property type="term" value="F:ATP binding"/>
    <property type="evidence" value="ECO:0007669"/>
    <property type="project" value="UniProtKB-UniRule"/>
</dbReference>
<dbReference type="InterPro" id="IPR000719">
    <property type="entry name" value="Prot_kinase_dom"/>
</dbReference>
<keyword evidence="5" id="KW-0418">Kinase</keyword>
<evidence type="ECO:0000256" key="6">
    <source>
        <dbReference type="ARBA" id="ARBA00022840"/>
    </source>
</evidence>
<dbReference type="RefSeq" id="XP_012886543.1">
    <property type="nucleotide sequence ID" value="XM_013031089.1"/>
</dbReference>
<evidence type="ECO:0000256" key="9">
    <source>
        <dbReference type="PROSITE-ProRule" id="PRU10141"/>
    </source>
</evidence>
<name>A0A1S3GCH8_DIPOR</name>
<dbReference type="PANTHER" id="PTHR24346:SF82">
    <property type="entry name" value="KP78A-RELATED"/>
    <property type="match status" value="1"/>
</dbReference>
<dbReference type="KEGG" id="dord:105996851"/>
<comment type="catalytic activity">
    <reaction evidence="8">
        <text>L-seryl-[protein] + ATP = O-phospho-L-seryl-[protein] + ADP + H(+)</text>
        <dbReference type="Rhea" id="RHEA:17989"/>
        <dbReference type="Rhea" id="RHEA-COMP:9863"/>
        <dbReference type="Rhea" id="RHEA-COMP:11604"/>
        <dbReference type="ChEBI" id="CHEBI:15378"/>
        <dbReference type="ChEBI" id="CHEBI:29999"/>
        <dbReference type="ChEBI" id="CHEBI:30616"/>
        <dbReference type="ChEBI" id="CHEBI:83421"/>
        <dbReference type="ChEBI" id="CHEBI:456216"/>
        <dbReference type="EC" id="2.7.11.1"/>
    </reaction>
</comment>
<sequence>MTMNPAEGEEEITTIREELNKHYDLLRTLGQGTFAEVKLAKHKISKKIVAIKIINKVENSDHPCSEALILRNLNHPHIVKLYHVIESPMTTCLVLEYATKGDLLEYVMEYKCLKEEEACRIFHQLADAVEFCHKNHVVHRDLKPENILIDNDYNIKLSDFGLSAFFSDEKQLELYCGTLPFMAPEIIRCQPYHGPEVDIWSLGIILFFMVTGSVPFPSENFAELEGQFLQLKKVMPAYISPELYSLICDILKIDPLERPLITHLKRHTWLKNSPPGCIRNKRKASYARVTKVMCAMGFSLRDIRESLLYDQYDSTMAAYLLLEEMSPEDAVNAIQTKAQDQGDTTCKLPIISSVIQRDREPCGHSITPPLQNCVSKDEASSSEESMSKASTAPPTRPRYRRLMSSSAWNPSDPPGAGSVPVCTNASGRHYGQPMSSSPGSPLAKPGTDLVPVCMSGSGRQIYIRDLFLAQSSPDTLVDWNSKAACFTGTSANSQGLVGRASTANNESKHSLSPYSQVVLVNLTRWCYPVSAEVTNNLRKVNKSVQVSVVKNSLAPSNSQFTTRDTCQSTQTYSPTHSSVLEDNLSGQPQVAPTIKHNTEVINPIEDSKKKNTSLRQSCPKFATMIAGHSTKYYSSYRSSLPENDESGQPQVVPITNHDSGDIVPTEDSIKQNTLSTQGSNETAIEKCNINHEQTKDSKKRSHQSILRRILSCLRRLCCCCLGTKAKCPKVGKKIAPQSCHHSETDLPVTPEWISSNDRPPTTG</sequence>